<dbReference type="InterPro" id="IPR000150">
    <property type="entry name" value="Cof"/>
</dbReference>
<dbReference type="SFLD" id="SFLDG01144">
    <property type="entry name" value="C2.B.4:_PGP_Like"/>
    <property type="match status" value="1"/>
</dbReference>
<protein>
    <submittedName>
        <fullName evidence="1">Cof-type HAD-IIB family hydrolase</fullName>
    </submittedName>
</protein>
<sequence length="291" mass="32738">MCQNVGNVENIEQKYEGIMIELIAIDLDGTLLRNDKTISEGNREMIRKAIDNGVDVAICTGRPLEAIQNFLDTLATNTADHYSITYNGGLVIQNKTGKVASQVTMSMADAKRLYDVMASLELPLEAVLIDAVYQFPFPENHPGLYQQTMNFLPFKQFDMDNLDPETAIFKVVINTETDHLMRMIDQIPNWVYEDFEVMRSHPFQLEIMPKGIDKGTGVSHLADILELTKDQVMVIGDEENDLAMLKWAGTSVVMENGRPDVKAFADYITDSNENDGVAKAIDHFVFFETDN</sequence>
<accession>A0A2J9PNU0</accession>
<organism evidence="1 2">
    <name type="scientific">Aerococcus viridans</name>
    <dbReference type="NCBI Taxonomy" id="1377"/>
    <lineage>
        <taxon>Bacteria</taxon>
        <taxon>Bacillati</taxon>
        <taxon>Bacillota</taxon>
        <taxon>Bacilli</taxon>
        <taxon>Lactobacillales</taxon>
        <taxon>Aerococcaceae</taxon>
        <taxon>Aerococcus</taxon>
    </lineage>
</organism>
<dbReference type="SFLD" id="SFLDG01140">
    <property type="entry name" value="C2.B:_Phosphomannomutase_and_P"/>
    <property type="match status" value="1"/>
</dbReference>
<dbReference type="Proteomes" id="UP000192813">
    <property type="component" value="Unassembled WGS sequence"/>
</dbReference>
<dbReference type="AlphaFoldDB" id="A0A2J9PNU0"/>
<dbReference type="NCBIfam" id="TIGR01484">
    <property type="entry name" value="HAD-SF-IIB"/>
    <property type="match status" value="1"/>
</dbReference>
<comment type="caution">
    <text evidence="1">The sequence shown here is derived from an EMBL/GenBank/DDBJ whole genome shotgun (WGS) entry which is preliminary data.</text>
</comment>
<dbReference type="PANTHER" id="PTHR10000:SF8">
    <property type="entry name" value="HAD SUPERFAMILY HYDROLASE-LIKE, TYPE 3"/>
    <property type="match status" value="1"/>
</dbReference>
<gene>
    <name evidence="1" type="ORF">A6J77_007000</name>
</gene>
<dbReference type="Gene3D" id="3.40.50.1000">
    <property type="entry name" value="HAD superfamily/HAD-like"/>
    <property type="match status" value="1"/>
</dbReference>
<dbReference type="SFLD" id="SFLDS00003">
    <property type="entry name" value="Haloacid_Dehalogenase"/>
    <property type="match status" value="1"/>
</dbReference>
<dbReference type="GO" id="GO:0000287">
    <property type="term" value="F:magnesium ion binding"/>
    <property type="evidence" value="ECO:0007669"/>
    <property type="project" value="TreeGrafter"/>
</dbReference>
<dbReference type="InterPro" id="IPR036412">
    <property type="entry name" value="HAD-like_sf"/>
</dbReference>
<dbReference type="GO" id="GO:0016791">
    <property type="term" value="F:phosphatase activity"/>
    <property type="evidence" value="ECO:0007669"/>
    <property type="project" value="TreeGrafter"/>
</dbReference>
<dbReference type="SUPFAM" id="SSF56784">
    <property type="entry name" value="HAD-like"/>
    <property type="match status" value="1"/>
</dbReference>
<dbReference type="InterPro" id="IPR023214">
    <property type="entry name" value="HAD_sf"/>
</dbReference>
<dbReference type="InterPro" id="IPR006379">
    <property type="entry name" value="HAD-SF_hydro_IIB"/>
</dbReference>
<dbReference type="GO" id="GO:0005829">
    <property type="term" value="C:cytosol"/>
    <property type="evidence" value="ECO:0007669"/>
    <property type="project" value="TreeGrafter"/>
</dbReference>
<keyword evidence="1" id="KW-0378">Hydrolase</keyword>
<dbReference type="Gene3D" id="3.30.1240.10">
    <property type="match status" value="1"/>
</dbReference>
<dbReference type="PANTHER" id="PTHR10000">
    <property type="entry name" value="PHOSPHOSERINE PHOSPHATASE"/>
    <property type="match status" value="1"/>
</dbReference>
<evidence type="ECO:0000313" key="1">
    <source>
        <dbReference type="EMBL" id="PNL91987.1"/>
    </source>
</evidence>
<reference evidence="2" key="1">
    <citation type="submission" date="2017-12" db="EMBL/GenBank/DDBJ databases">
        <title>FDA dAtabase for Regulatory Grade micrObial Sequences (FDA-ARGOS): Supporting development and validation of Infectious Disease Dx tests.</title>
        <authorList>
            <person name="Hoffmann M."/>
            <person name="Allard M."/>
            <person name="Evans P."/>
            <person name="Brown E."/>
            <person name="Tallon L."/>
            <person name="Sadzewicz L."/>
            <person name="Sengamalay N."/>
            <person name="Ott S."/>
            <person name="Godinez A."/>
            <person name="Nagaraj S."/>
            <person name="Vavikolanu K."/>
            <person name="Aluvathingal J."/>
            <person name="Nadendla S."/>
            <person name="Sichtig H."/>
        </authorList>
    </citation>
    <scope>NUCLEOTIDE SEQUENCE [LARGE SCALE GENOMIC DNA]</scope>
    <source>
        <strain evidence="2">FDAARGOS_249</strain>
    </source>
</reference>
<dbReference type="EMBL" id="NBTM02000001">
    <property type="protein sequence ID" value="PNL91987.1"/>
    <property type="molecule type" value="Genomic_DNA"/>
</dbReference>
<evidence type="ECO:0000313" key="2">
    <source>
        <dbReference type="Proteomes" id="UP000192813"/>
    </source>
</evidence>
<proteinExistence type="predicted"/>
<dbReference type="Pfam" id="PF08282">
    <property type="entry name" value="Hydrolase_3"/>
    <property type="match status" value="1"/>
</dbReference>
<dbReference type="CDD" id="cd07516">
    <property type="entry name" value="HAD_Pase"/>
    <property type="match status" value="1"/>
</dbReference>
<name>A0A2J9PNU0_9LACT</name>
<dbReference type="NCBIfam" id="TIGR00099">
    <property type="entry name" value="Cof-subfamily"/>
    <property type="match status" value="1"/>
</dbReference>